<dbReference type="InterPro" id="IPR036890">
    <property type="entry name" value="HATPase_C_sf"/>
</dbReference>
<comment type="caution">
    <text evidence="6">The sequence shown here is derived from an EMBL/GenBank/DDBJ whole genome shotgun (WGS) entry which is preliminary data.</text>
</comment>
<keyword evidence="6" id="KW-0067">ATP-binding</keyword>
<evidence type="ECO:0000256" key="1">
    <source>
        <dbReference type="ARBA" id="ARBA00000085"/>
    </source>
</evidence>
<name>A0ABN2RME1_9MICO</name>
<dbReference type="InterPro" id="IPR005467">
    <property type="entry name" value="His_kinase_dom"/>
</dbReference>
<reference evidence="6 7" key="1">
    <citation type="journal article" date="2019" name="Int. J. Syst. Evol. Microbiol.">
        <title>The Global Catalogue of Microorganisms (GCM) 10K type strain sequencing project: providing services to taxonomists for standard genome sequencing and annotation.</title>
        <authorList>
            <consortium name="The Broad Institute Genomics Platform"/>
            <consortium name="The Broad Institute Genome Sequencing Center for Infectious Disease"/>
            <person name="Wu L."/>
            <person name="Ma J."/>
        </authorList>
    </citation>
    <scope>NUCLEOTIDE SEQUENCE [LARGE SCALE GENOMIC DNA]</scope>
    <source>
        <strain evidence="6 7">JCM 15628</strain>
    </source>
</reference>
<evidence type="ECO:0000259" key="5">
    <source>
        <dbReference type="PROSITE" id="PS50109"/>
    </source>
</evidence>
<dbReference type="SUPFAM" id="SSF51206">
    <property type="entry name" value="cAMP-binding domain-like"/>
    <property type="match status" value="1"/>
</dbReference>
<protein>
    <recommendedName>
        <fullName evidence="2">histidine kinase</fullName>
        <ecNumber evidence="2">2.7.13.3</ecNumber>
    </recommendedName>
</protein>
<evidence type="ECO:0000313" key="6">
    <source>
        <dbReference type="EMBL" id="GAA1971373.1"/>
    </source>
</evidence>
<organism evidence="6 7">
    <name type="scientific">Terrabacter lapilli</name>
    <dbReference type="NCBI Taxonomy" id="436231"/>
    <lineage>
        <taxon>Bacteria</taxon>
        <taxon>Bacillati</taxon>
        <taxon>Actinomycetota</taxon>
        <taxon>Actinomycetes</taxon>
        <taxon>Micrococcales</taxon>
        <taxon>Intrasporangiaceae</taxon>
        <taxon>Terrabacter</taxon>
    </lineage>
</organism>
<dbReference type="Proteomes" id="UP001500013">
    <property type="component" value="Unassembled WGS sequence"/>
</dbReference>
<keyword evidence="4" id="KW-0902">Two-component regulatory system</keyword>
<dbReference type="SMART" id="SM00387">
    <property type="entry name" value="HATPase_c"/>
    <property type="match status" value="1"/>
</dbReference>
<dbReference type="EMBL" id="BAAAPU010000003">
    <property type="protein sequence ID" value="GAA1971373.1"/>
    <property type="molecule type" value="Genomic_DNA"/>
</dbReference>
<evidence type="ECO:0000256" key="2">
    <source>
        <dbReference type="ARBA" id="ARBA00012438"/>
    </source>
</evidence>
<dbReference type="InterPro" id="IPR003594">
    <property type="entry name" value="HATPase_dom"/>
</dbReference>
<dbReference type="InterPro" id="IPR004358">
    <property type="entry name" value="Sig_transdc_His_kin-like_C"/>
</dbReference>
<proteinExistence type="predicted"/>
<dbReference type="Gene3D" id="1.10.287.130">
    <property type="match status" value="1"/>
</dbReference>
<dbReference type="InterPro" id="IPR018490">
    <property type="entry name" value="cNMP-bd_dom_sf"/>
</dbReference>
<keyword evidence="3" id="KW-0418">Kinase</keyword>
<dbReference type="Gene3D" id="3.30.565.10">
    <property type="entry name" value="Histidine kinase-like ATPase, C-terminal domain"/>
    <property type="match status" value="1"/>
</dbReference>
<gene>
    <name evidence="6" type="ORF">GCM10009817_09190</name>
</gene>
<evidence type="ECO:0000256" key="4">
    <source>
        <dbReference type="ARBA" id="ARBA00023012"/>
    </source>
</evidence>
<dbReference type="PANTHER" id="PTHR43065">
    <property type="entry name" value="SENSOR HISTIDINE KINASE"/>
    <property type="match status" value="1"/>
</dbReference>
<evidence type="ECO:0000256" key="3">
    <source>
        <dbReference type="ARBA" id="ARBA00022777"/>
    </source>
</evidence>
<keyword evidence="7" id="KW-1185">Reference proteome</keyword>
<accession>A0ABN2RME1</accession>
<dbReference type="EC" id="2.7.13.3" evidence="2"/>
<evidence type="ECO:0000313" key="7">
    <source>
        <dbReference type="Proteomes" id="UP001500013"/>
    </source>
</evidence>
<dbReference type="PROSITE" id="PS50109">
    <property type="entry name" value="HIS_KIN"/>
    <property type="match status" value="1"/>
</dbReference>
<sequence length="430" mass="46326">MFILLDGHISVTADVGAEEVEVFRTDQPGACGGATHAHLGEPDKQVYTTSMRALGTCRLFVLPAATLAAVMREWFPLPVHLQEQDPADVVTGPAAPQQRDRLLALGAMASSLTHELNNPSAAARAAAVALTNRVRRSRELLARLAATASAPEQLRALLTLQERVTQTALSSAGLSGLEIADRQDQMATWLEEHGIRDGWDLAPTFVQVGLDTPFLDTVVTQAGPAMADDALRWLNYALETDLLLQEIDEATARISTLLRSVSAYGPTGRDQQQLLDLNDLLDATLLMFRRRLADGHVQLVRDYDRSAPRVTGFAAELNQVWTNLIDNAVDALEGGGTLTIRTRGHLGHVRIEIIDDGPGIPADIRAQVFDPFFSTKPIGEGTGIGLDVAARIVVARHGGTIDVQSERGRTCFLVTLPVRRSAGPHASATT</sequence>
<keyword evidence="6" id="KW-0547">Nucleotide-binding</keyword>
<dbReference type="Pfam" id="PF02518">
    <property type="entry name" value="HATPase_c"/>
    <property type="match status" value="1"/>
</dbReference>
<dbReference type="PANTHER" id="PTHR43065:SF48">
    <property type="entry name" value="HISTIDINE KINASE"/>
    <property type="match status" value="1"/>
</dbReference>
<dbReference type="GO" id="GO:0005524">
    <property type="term" value="F:ATP binding"/>
    <property type="evidence" value="ECO:0007669"/>
    <property type="project" value="UniProtKB-KW"/>
</dbReference>
<keyword evidence="3" id="KW-0808">Transferase</keyword>
<feature type="domain" description="Histidine kinase" evidence="5">
    <location>
        <begin position="243"/>
        <end position="420"/>
    </location>
</feature>
<dbReference type="SUPFAM" id="SSF55874">
    <property type="entry name" value="ATPase domain of HSP90 chaperone/DNA topoisomerase II/histidine kinase"/>
    <property type="match status" value="1"/>
</dbReference>
<comment type="catalytic activity">
    <reaction evidence="1">
        <text>ATP + protein L-histidine = ADP + protein N-phospho-L-histidine.</text>
        <dbReference type="EC" id="2.7.13.3"/>
    </reaction>
</comment>
<dbReference type="PRINTS" id="PR00344">
    <property type="entry name" value="BCTRLSENSOR"/>
</dbReference>